<organism evidence="3 4">
    <name type="scientific">Thermophilibacter provencensis</name>
    <dbReference type="NCBI Taxonomy" id="1852386"/>
    <lineage>
        <taxon>Bacteria</taxon>
        <taxon>Bacillati</taxon>
        <taxon>Actinomycetota</taxon>
        <taxon>Coriobacteriia</taxon>
        <taxon>Coriobacteriales</taxon>
        <taxon>Atopobiaceae</taxon>
        <taxon>Thermophilibacter</taxon>
    </lineage>
</organism>
<reference evidence="3" key="1">
    <citation type="journal article" date="2021" name="PeerJ">
        <title>Extensive microbial diversity within the chicken gut microbiome revealed by metagenomics and culture.</title>
        <authorList>
            <person name="Gilroy R."/>
            <person name="Ravi A."/>
            <person name="Getino M."/>
            <person name="Pursley I."/>
            <person name="Horton D.L."/>
            <person name="Alikhan N.F."/>
            <person name="Baker D."/>
            <person name="Gharbi K."/>
            <person name="Hall N."/>
            <person name="Watson M."/>
            <person name="Adriaenssens E.M."/>
            <person name="Foster-Nyarko E."/>
            <person name="Jarju S."/>
            <person name="Secka A."/>
            <person name="Antonio M."/>
            <person name="Oren A."/>
            <person name="Chaudhuri R.R."/>
            <person name="La Ragione R."/>
            <person name="Hildebrand F."/>
            <person name="Pallen M.J."/>
        </authorList>
    </citation>
    <scope>NUCLEOTIDE SEQUENCE</scope>
    <source>
        <strain evidence="3">CHK124-7917</strain>
    </source>
</reference>
<dbReference type="SMART" id="SM00382">
    <property type="entry name" value="AAA"/>
    <property type="match status" value="1"/>
</dbReference>
<dbReference type="GO" id="GO:0005524">
    <property type="term" value="F:ATP binding"/>
    <property type="evidence" value="ECO:0007669"/>
    <property type="project" value="InterPro"/>
</dbReference>
<evidence type="ECO:0000256" key="1">
    <source>
        <dbReference type="ARBA" id="ARBA00008059"/>
    </source>
</evidence>
<proteinExistence type="inferred from homology"/>
<dbReference type="InterPro" id="IPR003593">
    <property type="entry name" value="AAA+_ATPase"/>
</dbReference>
<evidence type="ECO:0000313" key="4">
    <source>
        <dbReference type="Proteomes" id="UP000697330"/>
    </source>
</evidence>
<dbReference type="InterPro" id="IPR002611">
    <property type="entry name" value="IstB_ATP-bd"/>
</dbReference>
<comment type="similarity">
    <text evidence="1">Belongs to the IS21/IS1162 putative ATP-binding protein family.</text>
</comment>
<dbReference type="InterPro" id="IPR027417">
    <property type="entry name" value="P-loop_NTPase"/>
</dbReference>
<dbReference type="Pfam" id="PF01695">
    <property type="entry name" value="IstB_IS21"/>
    <property type="match status" value="1"/>
</dbReference>
<feature type="domain" description="AAA+ ATPase" evidence="2">
    <location>
        <begin position="102"/>
        <end position="234"/>
    </location>
</feature>
<accession>A0A921GEV8</accession>
<dbReference type="PANTHER" id="PTHR30050:SF4">
    <property type="entry name" value="ATP-BINDING PROTEIN RV3427C IN INSERTION SEQUENCE-RELATED"/>
    <property type="match status" value="1"/>
</dbReference>
<evidence type="ECO:0000313" key="3">
    <source>
        <dbReference type="EMBL" id="HJF45495.1"/>
    </source>
</evidence>
<comment type="caution">
    <text evidence="3">The sequence shown here is derived from an EMBL/GenBank/DDBJ whole genome shotgun (WGS) entry which is preliminary data.</text>
</comment>
<dbReference type="Gene3D" id="3.40.50.300">
    <property type="entry name" value="P-loop containing nucleotide triphosphate hydrolases"/>
    <property type="match status" value="1"/>
</dbReference>
<reference evidence="3" key="2">
    <citation type="submission" date="2021-09" db="EMBL/GenBank/DDBJ databases">
        <authorList>
            <person name="Gilroy R."/>
        </authorList>
    </citation>
    <scope>NUCLEOTIDE SEQUENCE</scope>
    <source>
        <strain evidence="3">CHK124-7917</strain>
    </source>
</reference>
<dbReference type="NCBIfam" id="NF038214">
    <property type="entry name" value="IS21_help_AAA"/>
    <property type="match status" value="1"/>
</dbReference>
<dbReference type="RefSeq" id="WP_274959255.1">
    <property type="nucleotide sequence ID" value="NZ_DYWQ01000098.1"/>
</dbReference>
<evidence type="ECO:0000259" key="2">
    <source>
        <dbReference type="SMART" id="SM00382"/>
    </source>
</evidence>
<dbReference type="CDD" id="cd00009">
    <property type="entry name" value="AAA"/>
    <property type="match status" value="1"/>
</dbReference>
<dbReference type="AlphaFoldDB" id="A0A921GEV8"/>
<name>A0A921GEV8_9ACTN</name>
<dbReference type="PANTHER" id="PTHR30050">
    <property type="entry name" value="CHROMOSOMAL REPLICATION INITIATOR PROTEIN DNAA"/>
    <property type="match status" value="1"/>
</dbReference>
<dbReference type="InterPro" id="IPR047661">
    <property type="entry name" value="IstB"/>
</dbReference>
<dbReference type="Proteomes" id="UP000697330">
    <property type="component" value="Unassembled WGS sequence"/>
</dbReference>
<dbReference type="GO" id="GO:0006260">
    <property type="term" value="P:DNA replication"/>
    <property type="evidence" value="ECO:0007669"/>
    <property type="project" value="TreeGrafter"/>
</dbReference>
<protein>
    <submittedName>
        <fullName evidence="3">IS21-like element helper ATPase IstB</fullName>
    </submittedName>
</protein>
<dbReference type="EMBL" id="DYWQ01000098">
    <property type="protein sequence ID" value="HJF45495.1"/>
    <property type="molecule type" value="Genomic_DNA"/>
</dbReference>
<gene>
    <name evidence="3" type="primary">istB</name>
    <name evidence="3" type="ORF">K8U72_06910</name>
</gene>
<sequence length="254" mass="27779">MPQTSSEREAAQAAFRGAARALFISGDTIGAFLASATPGQVAACTAMLESEIAHRDRAKRARLLRQARFPVPKSAEGFDWSNVSFPDGWGRDEMLSLAFVRDAEDLVFYGQTGRGKTHMATALGIAATSAGYPVRFWQTAQLVLQLGKAKREGTLDRLLADVAKARLLVLDEFGYVPFDVDGARLPCQVISDSYERRSVIFTTNVEFSRWGTVFADDKLAAAIVDRVVHHGRLVEFGGPSHRLEESLMLGKSGR</sequence>
<dbReference type="SUPFAM" id="SSF52540">
    <property type="entry name" value="P-loop containing nucleoside triphosphate hydrolases"/>
    <property type="match status" value="1"/>
</dbReference>